<evidence type="ECO:0000256" key="3">
    <source>
        <dbReference type="ARBA" id="ARBA00023315"/>
    </source>
</evidence>
<dbReference type="Pfam" id="PF03588">
    <property type="entry name" value="Leu_Phe_trans"/>
    <property type="match status" value="1"/>
</dbReference>
<comment type="catalytic activity">
    <reaction evidence="4">
        <text>L-phenylalanyl-tRNA(Phe) + an N-terminal L-alpha-aminoacyl-[protein] = an N-terminal L-phenylalanyl-L-alpha-aminoacyl-[protein] + tRNA(Phe)</text>
        <dbReference type="Rhea" id="RHEA:43632"/>
        <dbReference type="Rhea" id="RHEA-COMP:9668"/>
        <dbReference type="Rhea" id="RHEA-COMP:9699"/>
        <dbReference type="Rhea" id="RHEA-COMP:10636"/>
        <dbReference type="Rhea" id="RHEA-COMP:10637"/>
        <dbReference type="ChEBI" id="CHEBI:78442"/>
        <dbReference type="ChEBI" id="CHEBI:78531"/>
        <dbReference type="ChEBI" id="CHEBI:78597"/>
        <dbReference type="ChEBI" id="CHEBI:83561"/>
        <dbReference type="EC" id="2.3.2.6"/>
    </reaction>
</comment>
<dbReference type="Gene3D" id="3.40.630.70">
    <property type="entry name" value="Leucyl/phenylalanyl-tRNA-protein transferase, C-terminal domain"/>
    <property type="match status" value="1"/>
</dbReference>
<keyword evidence="6" id="KW-1185">Reference proteome</keyword>
<keyword evidence="2 4" id="KW-0808">Transferase</keyword>
<dbReference type="HAMAP" id="MF_00688">
    <property type="entry name" value="Leu_Phe_trans"/>
    <property type="match status" value="1"/>
</dbReference>
<dbReference type="KEGG" id="acru:HHL28_07550"/>
<organism evidence="5 6">
    <name type="scientific">Aerophototrophica crusticola</name>
    <dbReference type="NCBI Taxonomy" id="1709002"/>
    <lineage>
        <taxon>Bacteria</taxon>
        <taxon>Pseudomonadati</taxon>
        <taxon>Pseudomonadota</taxon>
        <taxon>Alphaproteobacteria</taxon>
        <taxon>Rhodospirillales</taxon>
        <taxon>Rhodospirillaceae</taxon>
        <taxon>Aerophototrophica</taxon>
    </lineage>
</organism>
<dbReference type="Proteomes" id="UP000501891">
    <property type="component" value="Chromosome"/>
</dbReference>
<dbReference type="AlphaFoldDB" id="A0A858R611"/>
<dbReference type="InterPro" id="IPR016181">
    <property type="entry name" value="Acyl_CoA_acyltransferase"/>
</dbReference>
<name>A0A858R611_9PROT</name>
<dbReference type="GO" id="GO:0030163">
    <property type="term" value="P:protein catabolic process"/>
    <property type="evidence" value="ECO:0007669"/>
    <property type="project" value="UniProtKB-UniRule"/>
</dbReference>
<comment type="catalytic activity">
    <reaction evidence="4">
        <text>N-terminal L-lysyl-[protein] + L-leucyl-tRNA(Leu) = N-terminal L-leucyl-L-lysyl-[protein] + tRNA(Leu) + H(+)</text>
        <dbReference type="Rhea" id="RHEA:12340"/>
        <dbReference type="Rhea" id="RHEA-COMP:9613"/>
        <dbReference type="Rhea" id="RHEA-COMP:9622"/>
        <dbReference type="Rhea" id="RHEA-COMP:12670"/>
        <dbReference type="Rhea" id="RHEA-COMP:12671"/>
        <dbReference type="ChEBI" id="CHEBI:15378"/>
        <dbReference type="ChEBI" id="CHEBI:65249"/>
        <dbReference type="ChEBI" id="CHEBI:78442"/>
        <dbReference type="ChEBI" id="CHEBI:78494"/>
        <dbReference type="ChEBI" id="CHEBI:133043"/>
        <dbReference type="EC" id="2.3.2.6"/>
    </reaction>
</comment>
<dbReference type="PANTHER" id="PTHR30098">
    <property type="entry name" value="LEUCYL/PHENYLALANYL-TRNA--PROTEIN TRANSFERASE"/>
    <property type="match status" value="1"/>
</dbReference>
<accession>A0A858R611</accession>
<dbReference type="SUPFAM" id="SSF55729">
    <property type="entry name" value="Acyl-CoA N-acyltransferases (Nat)"/>
    <property type="match status" value="1"/>
</dbReference>
<dbReference type="EMBL" id="CP051775">
    <property type="protein sequence ID" value="QJE72959.1"/>
    <property type="molecule type" value="Genomic_DNA"/>
</dbReference>
<dbReference type="FunFam" id="3.40.630.70:FF:000001">
    <property type="entry name" value="Leucyl/phenylalanyl-tRNA--protein transferase"/>
    <property type="match status" value="1"/>
</dbReference>
<evidence type="ECO:0000313" key="5">
    <source>
        <dbReference type="EMBL" id="QJE72959.1"/>
    </source>
</evidence>
<dbReference type="GO" id="GO:0008914">
    <property type="term" value="F:leucyl-tRNA--protein transferase activity"/>
    <property type="evidence" value="ECO:0007669"/>
    <property type="project" value="UniProtKB-UniRule"/>
</dbReference>
<comment type="subcellular location">
    <subcellularLocation>
        <location evidence="4">Cytoplasm</location>
    </subcellularLocation>
</comment>
<evidence type="ECO:0000313" key="6">
    <source>
        <dbReference type="Proteomes" id="UP000501891"/>
    </source>
</evidence>
<comment type="catalytic activity">
    <reaction evidence="4">
        <text>N-terminal L-arginyl-[protein] + L-leucyl-tRNA(Leu) = N-terminal L-leucyl-L-arginyl-[protein] + tRNA(Leu) + H(+)</text>
        <dbReference type="Rhea" id="RHEA:50416"/>
        <dbReference type="Rhea" id="RHEA-COMP:9613"/>
        <dbReference type="Rhea" id="RHEA-COMP:9622"/>
        <dbReference type="Rhea" id="RHEA-COMP:12672"/>
        <dbReference type="Rhea" id="RHEA-COMP:12673"/>
        <dbReference type="ChEBI" id="CHEBI:15378"/>
        <dbReference type="ChEBI" id="CHEBI:64719"/>
        <dbReference type="ChEBI" id="CHEBI:78442"/>
        <dbReference type="ChEBI" id="CHEBI:78494"/>
        <dbReference type="ChEBI" id="CHEBI:133044"/>
        <dbReference type="EC" id="2.3.2.6"/>
    </reaction>
</comment>
<dbReference type="EC" id="2.3.2.6" evidence="4"/>
<dbReference type="InterPro" id="IPR004616">
    <property type="entry name" value="Leu/Phe-tRNA_Trfase"/>
</dbReference>
<protein>
    <recommendedName>
        <fullName evidence="4">Leucyl/phenylalanyl-tRNA--protein transferase</fullName>
        <ecNumber evidence="4">2.3.2.6</ecNumber>
    </recommendedName>
    <alternativeName>
        <fullName evidence="4">L/F-transferase</fullName>
    </alternativeName>
    <alternativeName>
        <fullName evidence="4">Leucyltransferase</fullName>
    </alternativeName>
    <alternativeName>
        <fullName evidence="4">Phenyalanyltransferase</fullName>
    </alternativeName>
</protein>
<keyword evidence="3 4" id="KW-0012">Acyltransferase</keyword>
<evidence type="ECO:0000256" key="4">
    <source>
        <dbReference type="HAMAP-Rule" id="MF_00688"/>
    </source>
</evidence>
<evidence type="ECO:0000256" key="2">
    <source>
        <dbReference type="ARBA" id="ARBA00022679"/>
    </source>
</evidence>
<keyword evidence="1 4" id="KW-0963">Cytoplasm</keyword>
<dbReference type="InterPro" id="IPR042203">
    <property type="entry name" value="Leu/Phe-tRNA_Trfase_C"/>
</dbReference>
<dbReference type="NCBIfam" id="TIGR00667">
    <property type="entry name" value="aat"/>
    <property type="match status" value="1"/>
</dbReference>
<comment type="similarity">
    <text evidence="4">Belongs to the L/F-transferase family.</text>
</comment>
<dbReference type="GO" id="GO:0005737">
    <property type="term" value="C:cytoplasm"/>
    <property type="evidence" value="ECO:0007669"/>
    <property type="project" value="UniProtKB-SubCell"/>
</dbReference>
<comment type="function">
    <text evidence="4">Functions in the N-end rule pathway of protein degradation where it conjugates Leu, Phe and, less efficiently, Met from aminoacyl-tRNAs to the N-termini of proteins containing an N-terminal arginine or lysine.</text>
</comment>
<dbReference type="PANTHER" id="PTHR30098:SF2">
    <property type="entry name" value="LEUCYL_PHENYLALANYL-TRNA--PROTEIN TRANSFERASE"/>
    <property type="match status" value="1"/>
</dbReference>
<gene>
    <name evidence="4" type="primary">aat</name>
    <name evidence="5" type="ORF">HHL28_07550</name>
</gene>
<proteinExistence type="inferred from homology"/>
<sequence length="217" mass="24238">MNTLTPDLLLRAYAVGVFPMAESATSDELLWFDPPWRGVLPLDRFHVPKRLRRTIRQGTYEVRVDTAFRDVMLACAEPAPGRENTWINQGILDAYCLLQTMGHAHSVESWQDGKLVGGLYGVSLGGAFFGESMFSRADDASKVALVHLVARLKAGGFTLLDTQFVTKHLSQFGAEDIPRHRYRRQLADALKREGRFQLDVPEDALVSGFLQSLTQTS</sequence>
<evidence type="ECO:0000256" key="1">
    <source>
        <dbReference type="ARBA" id="ARBA00022490"/>
    </source>
</evidence>
<reference evidence="5" key="1">
    <citation type="submission" date="2020-04" db="EMBL/GenBank/DDBJ databases">
        <title>A desert anoxygenic phototrophic bacterium fixes CO2 using RubisCO under aerobic conditions.</title>
        <authorList>
            <person name="Tang K."/>
        </authorList>
    </citation>
    <scope>NUCLEOTIDE SEQUENCE [LARGE SCALE GENOMIC DNA]</scope>
    <source>
        <strain evidence="5">MIMtkB3</strain>
    </source>
</reference>